<dbReference type="Pfam" id="PF13180">
    <property type="entry name" value="PDZ_2"/>
    <property type="match status" value="1"/>
</dbReference>
<dbReference type="InterPro" id="IPR001478">
    <property type="entry name" value="PDZ"/>
</dbReference>
<dbReference type="eggNOG" id="COG0793">
    <property type="taxonomic scope" value="Bacteria"/>
</dbReference>
<comment type="similarity">
    <text evidence="1">Belongs to the AHA1 family.</text>
</comment>
<protein>
    <recommendedName>
        <fullName evidence="2">PDZ domain-containing protein</fullName>
    </recommendedName>
</protein>
<organism evidence="3 4">
    <name type="scientific">Ureibacillus sinduriensis BLB-1 = JCM 15800</name>
    <dbReference type="NCBI Taxonomy" id="1384057"/>
    <lineage>
        <taxon>Bacteria</taxon>
        <taxon>Bacillati</taxon>
        <taxon>Bacillota</taxon>
        <taxon>Bacilli</taxon>
        <taxon>Bacillales</taxon>
        <taxon>Caryophanaceae</taxon>
        <taxon>Ureibacillus</taxon>
    </lineage>
</organism>
<name>A0A0A3HSU8_9BACL</name>
<dbReference type="EMBL" id="JPVO01000055">
    <property type="protein sequence ID" value="KGR74265.1"/>
    <property type="molecule type" value="Genomic_DNA"/>
</dbReference>
<evidence type="ECO:0000313" key="3">
    <source>
        <dbReference type="EMBL" id="KGR74265.1"/>
    </source>
</evidence>
<sequence length="232" mass="26107">MNNSKKSVMRQIVVDAPLEKVWDALTKPEHLNRWYTKNAEIDFRIGGRGYMNHGWGATTEGIFTEIDPMKFFILQNVDGDFTTITSLQKVEHGIQVTIEYKASFIGEMELSDIENMLFGTGQFLQNLKSVYETGIDHRANYWKAWIGIIHTTDHAIEGTKVVEVREGSAAAIAGIVENDIVVGIDGVAIWDHASFERAVNEKAPDSTAILTIRRNKEKLQVGCRVEAYPVTY</sequence>
<proteinExistence type="inferred from homology"/>
<dbReference type="InterPro" id="IPR023393">
    <property type="entry name" value="START-like_dom_sf"/>
</dbReference>
<dbReference type="AlphaFoldDB" id="A0A0A3HSU8"/>
<evidence type="ECO:0000256" key="1">
    <source>
        <dbReference type="ARBA" id="ARBA00006817"/>
    </source>
</evidence>
<reference evidence="3 4" key="1">
    <citation type="submission" date="2014-02" db="EMBL/GenBank/DDBJ databases">
        <title>Draft genome sequence of Lysinibacillus sinduriensis JCM 15800.</title>
        <authorList>
            <person name="Zhang F."/>
            <person name="Wang G."/>
            <person name="Zhang L."/>
        </authorList>
    </citation>
    <scope>NUCLEOTIDE SEQUENCE [LARGE SCALE GENOMIC DNA]</scope>
    <source>
        <strain evidence="3 4">JCM 15800</strain>
    </source>
</reference>
<dbReference type="Gene3D" id="3.30.530.20">
    <property type="match status" value="1"/>
</dbReference>
<dbReference type="SMART" id="SM00228">
    <property type="entry name" value="PDZ"/>
    <property type="match status" value="1"/>
</dbReference>
<feature type="domain" description="PDZ" evidence="2">
    <location>
        <begin position="144"/>
        <end position="216"/>
    </location>
</feature>
<evidence type="ECO:0000313" key="4">
    <source>
        <dbReference type="Proteomes" id="UP000030408"/>
    </source>
</evidence>
<dbReference type="eggNOG" id="COG3832">
    <property type="taxonomic scope" value="Bacteria"/>
</dbReference>
<dbReference type="SUPFAM" id="SSF50156">
    <property type="entry name" value="PDZ domain-like"/>
    <property type="match status" value="1"/>
</dbReference>
<dbReference type="Gene3D" id="2.30.42.10">
    <property type="match status" value="1"/>
</dbReference>
<dbReference type="InterPro" id="IPR013538">
    <property type="entry name" value="ASHA1/2-like_C"/>
</dbReference>
<dbReference type="Proteomes" id="UP000030408">
    <property type="component" value="Unassembled WGS sequence"/>
</dbReference>
<accession>A0A0A3HSU8</accession>
<evidence type="ECO:0000259" key="2">
    <source>
        <dbReference type="SMART" id="SM00228"/>
    </source>
</evidence>
<gene>
    <name evidence="3" type="ORF">CD33_20010</name>
</gene>
<dbReference type="STRING" id="1384057.CD33_20010"/>
<comment type="caution">
    <text evidence="3">The sequence shown here is derived from an EMBL/GenBank/DDBJ whole genome shotgun (WGS) entry which is preliminary data.</text>
</comment>
<dbReference type="CDD" id="cd07814">
    <property type="entry name" value="SRPBCC_CalC_Aha1-like"/>
    <property type="match status" value="1"/>
</dbReference>
<dbReference type="SUPFAM" id="SSF55961">
    <property type="entry name" value="Bet v1-like"/>
    <property type="match status" value="1"/>
</dbReference>
<dbReference type="Pfam" id="PF08327">
    <property type="entry name" value="AHSA1"/>
    <property type="match status" value="1"/>
</dbReference>
<dbReference type="RefSeq" id="WP_036203966.1">
    <property type="nucleotide sequence ID" value="NZ_AVCY01000001.1"/>
</dbReference>
<keyword evidence="4" id="KW-1185">Reference proteome</keyword>
<dbReference type="InterPro" id="IPR036034">
    <property type="entry name" value="PDZ_sf"/>
</dbReference>